<gene>
    <name evidence="1" type="ORF">QO034_12845</name>
</gene>
<protein>
    <submittedName>
        <fullName evidence="1">DcaP family trimeric outer membrane transporter</fullName>
    </submittedName>
</protein>
<sequence>MPPRLIPRAFAFGTLFLFAHPAVSEESRSPLTLDMGGGVSVTLYGYIKADFIWDDGYDLGRTTSGIKSIGLPNGPEAGDFDRQQLNETRIGFDVVGPNDVFARFEGDFYGADNDLRLRHAYVSWHGLMIGQNWTNFMSVKNLAPTVDFQGAGALPFARTPQVRYTYDGISDVILSASVEEDIANSDDYAYTLAIRYGFDLGMVRASGLWRDTVIAGGALEGWGVNLATVLTPWSGGKLQANVTTGEGISDILAAGLTGDALLINGSAVGVNAAALSLSHDVTDRLMLAATASWLKQDEANGADTEELTGLHLSAFYTVFRNTTLMAEYYTGTRQQGDGISFDADRVQLAVKYAF</sequence>
<dbReference type="InterPro" id="IPR023614">
    <property type="entry name" value="Porin_dom_sf"/>
</dbReference>
<reference evidence="1 2" key="1">
    <citation type="submission" date="2023-05" db="EMBL/GenBank/DDBJ databases">
        <title>Sedimentitalea sp. nov. JM2-8.</title>
        <authorList>
            <person name="Huang J."/>
        </authorList>
    </citation>
    <scope>NUCLEOTIDE SEQUENCE [LARGE SCALE GENOMIC DNA]</scope>
    <source>
        <strain evidence="1 2">JM2-8</strain>
    </source>
</reference>
<organism evidence="1 2">
    <name type="scientific">Sedimentitalea xiamensis</name>
    <dbReference type="NCBI Taxonomy" id="3050037"/>
    <lineage>
        <taxon>Bacteria</taxon>
        <taxon>Pseudomonadati</taxon>
        <taxon>Pseudomonadota</taxon>
        <taxon>Alphaproteobacteria</taxon>
        <taxon>Rhodobacterales</taxon>
        <taxon>Paracoccaceae</taxon>
        <taxon>Sedimentitalea</taxon>
    </lineage>
</organism>
<keyword evidence="2" id="KW-1185">Reference proteome</keyword>
<dbReference type="RefSeq" id="WP_284485937.1">
    <property type="nucleotide sequence ID" value="NZ_JASNJE010000015.1"/>
</dbReference>
<proteinExistence type="predicted"/>
<evidence type="ECO:0000313" key="2">
    <source>
        <dbReference type="Proteomes" id="UP001227126"/>
    </source>
</evidence>
<name>A0ABT7FFV0_9RHOB</name>
<comment type="caution">
    <text evidence="1">The sequence shown here is derived from an EMBL/GenBank/DDBJ whole genome shotgun (WGS) entry which is preliminary data.</text>
</comment>
<dbReference type="EMBL" id="JASNJE010000015">
    <property type="protein sequence ID" value="MDK3074001.1"/>
    <property type="molecule type" value="Genomic_DNA"/>
</dbReference>
<evidence type="ECO:0000313" key="1">
    <source>
        <dbReference type="EMBL" id="MDK3074001.1"/>
    </source>
</evidence>
<dbReference type="Proteomes" id="UP001227126">
    <property type="component" value="Unassembled WGS sequence"/>
</dbReference>
<dbReference type="SUPFAM" id="SSF56935">
    <property type="entry name" value="Porins"/>
    <property type="match status" value="1"/>
</dbReference>
<accession>A0ABT7FFV0</accession>
<dbReference type="Pfam" id="PF19577">
    <property type="entry name" value="DcaP"/>
    <property type="match status" value="1"/>
</dbReference>
<dbReference type="InterPro" id="IPR045748">
    <property type="entry name" value="DcaP"/>
</dbReference>
<dbReference type="Gene3D" id="2.40.160.10">
    <property type="entry name" value="Porin"/>
    <property type="match status" value="1"/>
</dbReference>